<sequence length="205" mass="22282">MPDDQIQQNQIDQMVSDATKAIKSEMYKRVALGVVGIVSGFVALAALGAWTVLRPSLIEQIGGVPPGAVIAFDIEDGKPCPAGWESFKSARARTIIGAGDPSEAPGKMRYDQNGELLSTYIRGQHYGEERVQLFKRNFPSHSHSVPFSSTSTENSRPFGLIEEQNSNYSTRVAVSGASTDSSAYGGDEAHNNMQPYIALYYCKKD</sequence>
<keyword evidence="3" id="KW-1185">Reference proteome</keyword>
<dbReference type="EMBL" id="JAOVZQ010000001">
    <property type="protein sequence ID" value="MCY0094397.1"/>
    <property type="molecule type" value="Genomic_DNA"/>
</dbReference>
<evidence type="ECO:0000313" key="3">
    <source>
        <dbReference type="Proteomes" id="UP001081283"/>
    </source>
</evidence>
<dbReference type="SUPFAM" id="SSF88874">
    <property type="entry name" value="Receptor-binding domain of short tail fibre protein gp12"/>
    <property type="match status" value="1"/>
</dbReference>
<evidence type="ECO:0008006" key="4">
    <source>
        <dbReference type="Google" id="ProtNLM"/>
    </source>
</evidence>
<dbReference type="RefSeq" id="WP_267612349.1">
    <property type="nucleotide sequence ID" value="NZ_JAOVZQ010000001.1"/>
</dbReference>
<proteinExistence type="predicted"/>
<name>A0ABT3YFG2_9HYPH</name>
<keyword evidence="1" id="KW-0812">Transmembrane</keyword>
<keyword evidence="1" id="KW-1133">Transmembrane helix</keyword>
<dbReference type="Proteomes" id="UP001081283">
    <property type="component" value="Unassembled WGS sequence"/>
</dbReference>
<evidence type="ECO:0000313" key="2">
    <source>
        <dbReference type="EMBL" id="MCY0094397.1"/>
    </source>
</evidence>
<keyword evidence="1" id="KW-0472">Membrane</keyword>
<gene>
    <name evidence="2" type="ORF">OEG82_10215</name>
</gene>
<feature type="transmembrane region" description="Helical" evidence="1">
    <location>
        <begin position="30"/>
        <end position="53"/>
    </location>
</feature>
<reference evidence="2" key="1">
    <citation type="submission" date="2022-10" db="EMBL/GenBank/DDBJ databases">
        <title>Hoeflea sp. J2-29, isolated from marine algae.</title>
        <authorList>
            <person name="Kristyanto S."/>
            <person name="Kim J.M."/>
            <person name="Jeon C.O."/>
        </authorList>
    </citation>
    <scope>NUCLEOTIDE SEQUENCE</scope>
    <source>
        <strain evidence="2">J2-29</strain>
    </source>
</reference>
<comment type="caution">
    <text evidence="2">The sequence shown here is derived from an EMBL/GenBank/DDBJ whole genome shotgun (WGS) entry which is preliminary data.</text>
</comment>
<protein>
    <recommendedName>
        <fullName evidence="4">Phage tail collar domain-containing protein</fullName>
    </recommendedName>
</protein>
<organism evidence="2 3">
    <name type="scientific">Hoeflea ulvae</name>
    <dbReference type="NCBI Taxonomy" id="2983764"/>
    <lineage>
        <taxon>Bacteria</taxon>
        <taxon>Pseudomonadati</taxon>
        <taxon>Pseudomonadota</taxon>
        <taxon>Alphaproteobacteria</taxon>
        <taxon>Hyphomicrobiales</taxon>
        <taxon>Rhizobiaceae</taxon>
        <taxon>Hoeflea</taxon>
    </lineage>
</organism>
<accession>A0ABT3YFG2</accession>
<evidence type="ECO:0000256" key="1">
    <source>
        <dbReference type="SAM" id="Phobius"/>
    </source>
</evidence>